<dbReference type="InterPro" id="IPR051782">
    <property type="entry name" value="ABC_Transporter_VariousFunc"/>
</dbReference>
<dbReference type="InterPro" id="IPR027417">
    <property type="entry name" value="P-loop_NTPase"/>
</dbReference>
<reference evidence="5" key="1">
    <citation type="journal article" date="2014" name="Int. J. Syst. Evol. Microbiol.">
        <title>Complete genome sequence of Corynebacterium casei LMG S-19264T (=DSM 44701T), isolated from a smear-ripened cheese.</title>
        <authorList>
            <consortium name="US DOE Joint Genome Institute (JGI-PGF)"/>
            <person name="Walter F."/>
            <person name="Albersmeier A."/>
            <person name="Kalinowski J."/>
            <person name="Ruckert C."/>
        </authorList>
    </citation>
    <scope>NUCLEOTIDE SEQUENCE</scope>
    <source>
        <strain evidence="5">CGMCC 1.16134</strain>
    </source>
</reference>
<evidence type="ECO:0000313" key="5">
    <source>
        <dbReference type="EMBL" id="GGF62594.1"/>
    </source>
</evidence>
<dbReference type="Proteomes" id="UP000637643">
    <property type="component" value="Unassembled WGS sequence"/>
</dbReference>
<keyword evidence="2" id="KW-0547">Nucleotide-binding</keyword>
<sequence>MNEVIQFNQVCKSYDRFELKDLTFSIKEGYITGLIGPNGAGKTTLIQMLMGMIFAERGEIRIFGRPNSPDDPGFKDRIGYVSDENYFYDHLTIKQMKRMIAPFFSGWDEEVCRKYLELFRLSPDKKIKDLSKGMKMKFSLAIALSHGAELLIMDEPTAGLDPVFRRELLDLLSGHILDEKKSILFSTHNTTDLDRIADYIVFLNEGKLVFNEMKESLPEKYLLVKGGKELLDRDTRGWFTGIRETAHGFEGLVSNRTEGERYFKDIALCETPTLEEIMYFTVKGNTIHA</sequence>
<reference evidence="5" key="2">
    <citation type="submission" date="2020-09" db="EMBL/GenBank/DDBJ databases">
        <authorList>
            <person name="Sun Q."/>
            <person name="Zhou Y."/>
        </authorList>
    </citation>
    <scope>NUCLEOTIDE SEQUENCE</scope>
    <source>
        <strain evidence="5">CGMCC 1.16134</strain>
    </source>
</reference>
<dbReference type="GO" id="GO:0016887">
    <property type="term" value="F:ATP hydrolysis activity"/>
    <property type="evidence" value="ECO:0007669"/>
    <property type="project" value="InterPro"/>
</dbReference>
<dbReference type="GO" id="GO:0005524">
    <property type="term" value="F:ATP binding"/>
    <property type="evidence" value="ECO:0007669"/>
    <property type="project" value="UniProtKB-KW"/>
</dbReference>
<dbReference type="RefSeq" id="WP_189022000.1">
    <property type="nucleotide sequence ID" value="NZ_BMKR01000002.1"/>
</dbReference>
<evidence type="ECO:0000259" key="4">
    <source>
        <dbReference type="PROSITE" id="PS50893"/>
    </source>
</evidence>
<dbReference type="PANTHER" id="PTHR42939">
    <property type="entry name" value="ABC TRANSPORTER ATP-BINDING PROTEIN ALBC-RELATED"/>
    <property type="match status" value="1"/>
</dbReference>
<evidence type="ECO:0000256" key="3">
    <source>
        <dbReference type="ARBA" id="ARBA00022840"/>
    </source>
</evidence>
<feature type="domain" description="ABC transporter" evidence="4">
    <location>
        <begin position="5"/>
        <end position="230"/>
    </location>
</feature>
<dbReference type="Gene3D" id="3.40.50.300">
    <property type="entry name" value="P-loop containing nucleotide triphosphate hydrolases"/>
    <property type="match status" value="1"/>
</dbReference>
<dbReference type="EMBL" id="BMKR01000002">
    <property type="protein sequence ID" value="GGF62594.1"/>
    <property type="molecule type" value="Genomic_DNA"/>
</dbReference>
<dbReference type="InterPro" id="IPR017871">
    <property type="entry name" value="ABC_transporter-like_CS"/>
</dbReference>
<comment type="caution">
    <text evidence="5">The sequence shown here is derived from an EMBL/GenBank/DDBJ whole genome shotgun (WGS) entry which is preliminary data.</text>
</comment>
<dbReference type="Pfam" id="PF00005">
    <property type="entry name" value="ABC_tran"/>
    <property type="match status" value="1"/>
</dbReference>
<keyword evidence="6" id="KW-1185">Reference proteome</keyword>
<accession>A0A917FBN0</accession>
<gene>
    <name evidence="5" type="ORF">GCM10010912_04660</name>
</gene>
<evidence type="ECO:0000313" key="6">
    <source>
        <dbReference type="Proteomes" id="UP000637643"/>
    </source>
</evidence>
<proteinExistence type="predicted"/>
<name>A0A917FBN0_9BACL</name>
<dbReference type="PROSITE" id="PS50893">
    <property type="entry name" value="ABC_TRANSPORTER_2"/>
    <property type="match status" value="1"/>
</dbReference>
<keyword evidence="3 5" id="KW-0067">ATP-binding</keyword>
<dbReference type="SMART" id="SM00382">
    <property type="entry name" value="AAA"/>
    <property type="match status" value="1"/>
</dbReference>
<evidence type="ECO:0000256" key="2">
    <source>
        <dbReference type="ARBA" id="ARBA00022741"/>
    </source>
</evidence>
<dbReference type="InterPro" id="IPR003593">
    <property type="entry name" value="AAA+_ATPase"/>
</dbReference>
<protein>
    <submittedName>
        <fullName evidence="5">ABC transporter ATP-binding protein</fullName>
    </submittedName>
</protein>
<evidence type="ECO:0000256" key="1">
    <source>
        <dbReference type="ARBA" id="ARBA00022448"/>
    </source>
</evidence>
<dbReference type="PROSITE" id="PS00211">
    <property type="entry name" value="ABC_TRANSPORTER_1"/>
    <property type="match status" value="1"/>
</dbReference>
<dbReference type="SUPFAM" id="SSF52540">
    <property type="entry name" value="P-loop containing nucleoside triphosphate hydrolases"/>
    <property type="match status" value="1"/>
</dbReference>
<dbReference type="AlphaFoldDB" id="A0A917FBN0"/>
<organism evidence="5 6">
    <name type="scientific">Paenibacillus albidus</name>
    <dbReference type="NCBI Taxonomy" id="2041023"/>
    <lineage>
        <taxon>Bacteria</taxon>
        <taxon>Bacillati</taxon>
        <taxon>Bacillota</taxon>
        <taxon>Bacilli</taxon>
        <taxon>Bacillales</taxon>
        <taxon>Paenibacillaceae</taxon>
        <taxon>Paenibacillus</taxon>
    </lineage>
</organism>
<dbReference type="CDD" id="cd03230">
    <property type="entry name" value="ABC_DR_subfamily_A"/>
    <property type="match status" value="1"/>
</dbReference>
<keyword evidence="1" id="KW-0813">Transport</keyword>
<dbReference type="InterPro" id="IPR003439">
    <property type="entry name" value="ABC_transporter-like_ATP-bd"/>
</dbReference>
<dbReference type="PANTHER" id="PTHR42939:SF3">
    <property type="entry name" value="ABC TRANSPORTER ATP-BINDING COMPONENT"/>
    <property type="match status" value="1"/>
</dbReference>